<dbReference type="EMBL" id="CM023481">
    <property type="protein sequence ID" value="KAH6946738.1"/>
    <property type="molecule type" value="Genomic_DNA"/>
</dbReference>
<gene>
    <name evidence="1" type="ORF">HPB50_014785</name>
</gene>
<protein>
    <submittedName>
        <fullName evidence="1">Uncharacterized protein</fullName>
    </submittedName>
</protein>
<evidence type="ECO:0000313" key="1">
    <source>
        <dbReference type="EMBL" id="KAH6946738.1"/>
    </source>
</evidence>
<name>A0ACB7TI42_HYAAI</name>
<reference evidence="1" key="1">
    <citation type="submission" date="2020-05" db="EMBL/GenBank/DDBJ databases">
        <title>Large-scale comparative analyses of tick genomes elucidate their genetic diversity and vector capacities.</title>
        <authorList>
            <person name="Jia N."/>
            <person name="Wang J."/>
            <person name="Shi W."/>
            <person name="Du L."/>
            <person name="Sun Y."/>
            <person name="Zhan W."/>
            <person name="Jiang J."/>
            <person name="Wang Q."/>
            <person name="Zhang B."/>
            <person name="Ji P."/>
            <person name="Sakyi L.B."/>
            <person name="Cui X."/>
            <person name="Yuan T."/>
            <person name="Jiang B."/>
            <person name="Yang W."/>
            <person name="Lam T.T.-Y."/>
            <person name="Chang Q."/>
            <person name="Ding S."/>
            <person name="Wang X."/>
            <person name="Zhu J."/>
            <person name="Ruan X."/>
            <person name="Zhao L."/>
            <person name="Wei J."/>
            <person name="Que T."/>
            <person name="Du C."/>
            <person name="Cheng J."/>
            <person name="Dai P."/>
            <person name="Han X."/>
            <person name="Huang E."/>
            <person name="Gao Y."/>
            <person name="Liu J."/>
            <person name="Shao H."/>
            <person name="Ye R."/>
            <person name="Li L."/>
            <person name="Wei W."/>
            <person name="Wang X."/>
            <person name="Wang C."/>
            <person name="Yang T."/>
            <person name="Huo Q."/>
            <person name="Li W."/>
            <person name="Guo W."/>
            <person name="Chen H."/>
            <person name="Zhou L."/>
            <person name="Ni X."/>
            <person name="Tian J."/>
            <person name="Zhou Y."/>
            <person name="Sheng Y."/>
            <person name="Liu T."/>
            <person name="Pan Y."/>
            <person name="Xia L."/>
            <person name="Li J."/>
            <person name="Zhao F."/>
            <person name="Cao W."/>
        </authorList>
    </citation>
    <scope>NUCLEOTIDE SEQUENCE</scope>
    <source>
        <strain evidence="1">Hyas-2018</strain>
    </source>
</reference>
<organism evidence="1 2">
    <name type="scientific">Hyalomma asiaticum</name>
    <name type="common">Tick</name>
    <dbReference type="NCBI Taxonomy" id="266040"/>
    <lineage>
        <taxon>Eukaryota</taxon>
        <taxon>Metazoa</taxon>
        <taxon>Ecdysozoa</taxon>
        <taxon>Arthropoda</taxon>
        <taxon>Chelicerata</taxon>
        <taxon>Arachnida</taxon>
        <taxon>Acari</taxon>
        <taxon>Parasitiformes</taxon>
        <taxon>Ixodida</taxon>
        <taxon>Ixodoidea</taxon>
        <taxon>Ixodidae</taxon>
        <taxon>Hyalomminae</taxon>
        <taxon>Hyalomma</taxon>
    </lineage>
</organism>
<evidence type="ECO:0000313" key="2">
    <source>
        <dbReference type="Proteomes" id="UP000821845"/>
    </source>
</evidence>
<keyword evidence="2" id="KW-1185">Reference proteome</keyword>
<proteinExistence type="predicted"/>
<sequence>MAAHSKVLGISEESCVSGQRHFSSKQEKCHAAIVNAFNASGPSMVSPSNVCKVSTTNAAAIEDDKKKPPCINGRKNCARGRLMLDQCVSEAFFWCRKLSSSKGRFHAESETIGHVKCCNDGTTALALISTVYHDGKKIEGFCDLPGDNVDVFVNAAEVERDFWVATLVWTGTRPATPQVSRSEDIFSSILDTLKTMELVKGNDPTAIRCRISACLSCRSISA</sequence>
<dbReference type="Proteomes" id="UP000821845">
    <property type="component" value="Chromosome 1"/>
</dbReference>
<accession>A0ACB7TI42</accession>
<comment type="caution">
    <text evidence="1">The sequence shown here is derived from an EMBL/GenBank/DDBJ whole genome shotgun (WGS) entry which is preliminary data.</text>
</comment>